<dbReference type="PANTHER" id="PTHR45947:SF3">
    <property type="entry name" value="SULFOQUINOVOSYL TRANSFERASE SQD2"/>
    <property type="match status" value="1"/>
</dbReference>
<dbReference type="InterPro" id="IPR028098">
    <property type="entry name" value="Glyco_trans_4-like_N"/>
</dbReference>
<organism evidence="3 4">
    <name type="scientific">Halogeometricum borinquense</name>
    <dbReference type="NCBI Taxonomy" id="60847"/>
    <lineage>
        <taxon>Archaea</taxon>
        <taxon>Methanobacteriati</taxon>
        <taxon>Methanobacteriota</taxon>
        <taxon>Stenosarchaea group</taxon>
        <taxon>Halobacteria</taxon>
        <taxon>Halobacteriales</taxon>
        <taxon>Haloferacaceae</taxon>
        <taxon>Halogeometricum</taxon>
    </lineage>
</organism>
<dbReference type="SUPFAM" id="SSF53756">
    <property type="entry name" value="UDP-Glycosyltransferase/glycogen phosphorylase"/>
    <property type="match status" value="1"/>
</dbReference>
<dbReference type="PANTHER" id="PTHR45947">
    <property type="entry name" value="SULFOQUINOVOSYL TRANSFERASE SQD2"/>
    <property type="match status" value="1"/>
</dbReference>
<dbReference type="Pfam" id="PF00534">
    <property type="entry name" value="Glycos_transf_1"/>
    <property type="match status" value="1"/>
</dbReference>
<dbReference type="Gene3D" id="3.40.50.2000">
    <property type="entry name" value="Glycogen Phosphorylase B"/>
    <property type="match status" value="2"/>
</dbReference>
<reference evidence="3 4" key="1">
    <citation type="submission" date="2020-02" db="EMBL/GenBank/DDBJ databases">
        <title>Whole genome sequence of Halogeometricum borinquense strain wsp4.</title>
        <authorList>
            <person name="Verma D.K."/>
            <person name="Gopal K."/>
            <person name="Prasad E.S."/>
        </authorList>
    </citation>
    <scope>NUCLEOTIDE SEQUENCE [LARGE SCALE GENOMIC DNA]</scope>
    <source>
        <strain evidence="4">wsp4</strain>
    </source>
</reference>
<dbReference type="InterPro" id="IPR001296">
    <property type="entry name" value="Glyco_trans_1"/>
</dbReference>
<gene>
    <name evidence="3" type="ORF">G3I44_15150</name>
</gene>
<evidence type="ECO:0000259" key="1">
    <source>
        <dbReference type="Pfam" id="PF00534"/>
    </source>
</evidence>
<keyword evidence="3" id="KW-0808">Transferase</keyword>
<evidence type="ECO:0000313" key="4">
    <source>
        <dbReference type="Proteomes" id="UP000465846"/>
    </source>
</evidence>
<evidence type="ECO:0000259" key="2">
    <source>
        <dbReference type="Pfam" id="PF13439"/>
    </source>
</evidence>
<sequence length="347" mass="38959">MNILVITREFPPYVAGGISYHLKYLYSKIEEIGHDVTILAGRPRAIEKQSSVEVPQTIDVEWVDYFSMSGYHLQYPTALAKKLRDFNIGEYDIALTHTEIPYSLGIPTIHKVHDAKHIERSFSRERMGSTSKMLDSALAKTRRWVTQRALDCADALIFNSDLTRSVWENQYDISVPSNTIYNGVDREIFYPREVEKEDFILFVGDSPRKGFPKVKSFAENSPYPVYVVGDVDDSQHLHSLGRLSQDELAQYYSSAVATIHPAKFEAFGNVILESLACGTPVVVSDRCGAAEIIDDSCGEVTTNLSAGIEAVRDLDSEGCLQTAKRYSWAEVANDTTSFLKRMRSCSK</sequence>
<dbReference type="EMBL" id="CP048739">
    <property type="protein sequence ID" value="QIB75515.1"/>
    <property type="molecule type" value="Genomic_DNA"/>
</dbReference>
<dbReference type="AlphaFoldDB" id="A0A6C0UJA1"/>
<protein>
    <submittedName>
        <fullName evidence="3">Glycosyltransferase family 4 protein</fullName>
    </submittedName>
</protein>
<name>A0A6C0UJA1_9EURY</name>
<feature type="domain" description="Glycosyltransferase subfamily 4-like N-terminal" evidence="2">
    <location>
        <begin position="16"/>
        <end position="187"/>
    </location>
</feature>
<dbReference type="GO" id="GO:0016757">
    <property type="term" value="F:glycosyltransferase activity"/>
    <property type="evidence" value="ECO:0007669"/>
    <property type="project" value="InterPro"/>
</dbReference>
<evidence type="ECO:0000313" key="3">
    <source>
        <dbReference type="EMBL" id="QIB75515.1"/>
    </source>
</evidence>
<dbReference type="CDD" id="cd03801">
    <property type="entry name" value="GT4_PimA-like"/>
    <property type="match status" value="1"/>
</dbReference>
<accession>A0A6C0UJA1</accession>
<feature type="domain" description="Glycosyl transferase family 1" evidence="1">
    <location>
        <begin position="235"/>
        <end position="295"/>
    </location>
</feature>
<dbReference type="InterPro" id="IPR050194">
    <property type="entry name" value="Glycosyltransferase_grp1"/>
</dbReference>
<dbReference type="Pfam" id="PF13439">
    <property type="entry name" value="Glyco_transf_4"/>
    <property type="match status" value="1"/>
</dbReference>
<proteinExistence type="predicted"/>
<dbReference type="Proteomes" id="UP000465846">
    <property type="component" value="Chromosome"/>
</dbReference>